<evidence type="ECO:0000313" key="2">
    <source>
        <dbReference type="EMBL" id="MDO5974167.1"/>
    </source>
</evidence>
<comment type="caution">
    <text evidence="2">The sequence shown here is derived from an EMBL/GenBank/DDBJ whole genome shotgun (WGS) entry which is preliminary data.</text>
</comment>
<feature type="transmembrane region" description="Helical" evidence="1">
    <location>
        <begin position="24"/>
        <end position="46"/>
    </location>
</feature>
<feature type="transmembrane region" description="Helical" evidence="1">
    <location>
        <begin position="66"/>
        <end position="86"/>
    </location>
</feature>
<reference evidence="2" key="1">
    <citation type="submission" date="2023-07" db="EMBL/GenBank/DDBJ databases">
        <title>Two novel species in the genus Flavivirga.</title>
        <authorList>
            <person name="Kwon K."/>
        </authorList>
    </citation>
    <scope>NUCLEOTIDE SEQUENCE</scope>
    <source>
        <strain evidence="2">KACC 14158</strain>
    </source>
</reference>
<keyword evidence="1" id="KW-0812">Transmembrane</keyword>
<protein>
    <recommendedName>
        <fullName evidence="4">ABC transporter permease</fullName>
    </recommendedName>
</protein>
<sequence length="580" mass="68477">MKKFIYKTNQYLLENYPIIWNTKLVWVLLSALILHILFFIFGFLAISNPEILHEYGAGDIFFDNGTVFISIILSILLLVTWLIFLFKNNAFKSFYPTSRQKLFKQFLIYLIITFFSTTFFISYNLGVKSYITSKYDDERIEKEITTSNTAALFFSKNIQDYTINQRRYPQPFNTLYCEVYNGKNINKDNIFLSFLDYEYRFYTLYKKEGTLSQGFSDPNYKGFVYHKTKDTLRTYFYKDSIFDVSNLVQNANPNYFNYSKTFYQSKKRKLKYGDTKYDEYVYTQEQNFTKTNELSNKQGHNLLKRNDASEIKQILTDFLVISDLYKIKHDLTVNIWFDMVYHPAENFKLKHLIRNEPKSTLLYASNNPETAIDTFYEEHITDYYLDHDSLYRAFENIEDIKTSEPFLESIHFFMWFSFFFSALIFMFRVTGLKSLLFTIISMGILTILVTLLTVLYAYITKFDDNSIGYFASYLTFILGSIILSIPLFYAKKIKKLVVAICLNISIIGFILYTFLIITIISLHQSDACVGNYSFNFNNKDCFNLMGSLGVNWSYILFIINLLFVYFYSAVIKNWKALPEG</sequence>
<accession>A0ABT8WM01</accession>
<keyword evidence="3" id="KW-1185">Reference proteome</keyword>
<keyword evidence="1" id="KW-0472">Membrane</keyword>
<evidence type="ECO:0000256" key="1">
    <source>
        <dbReference type="SAM" id="Phobius"/>
    </source>
</evidence>
<dbReference type="RefSeq" id="WP_303301305.1">
    <property type="nucleotide sequence ID" value="NZ_BAABDA010000051.1"/>
</dbReference>
<dbReference type="Proteomes" id="UP001176806">
    <property type="component" value="Unassembled WGS sequence"/>
</dbReference>
<name>A0ABT8WM01_9FLAO</name>
<proteinExistence type="predicted"/>
<feature type="transmembrane region" description="Helical" evidence="1">
    <location>
        <begin position="410"/>
        <end position="427"/>
    </location>
</feature>
<keyword evidence="1" id="KW-1133">Transmembrane helix</keyword>
<feature type="transmembrane region" description="Helical" evidence="1">
    <location>
        <begin position="496"/>
        <end position="522"/>
    </location>
</feature>
<gene>
    <name evidence="2" type="ORF">Q4Q40_08220</name>
</gene>
<evidence type="ECO:0008006" key="4">
    <source>
        <dbReference type="Google" id="ProtNLM"/>
    </source>
</evidence>
<feature type="transmembrane region" description="Helical" evidence="1">
    <location>
        <begin position="470"/>
        <end position="489"/>
    </location>
</feature>
<feature type="transmembrane region" description="Helical" evidence="1">
    <location>
        <begin position="434"/>
        <end position="458"/>
    </location>
</feature>
<feature type="transmembrane region" description="Helical" evidence="1">
    <location>
        <begin position="542"/>
        <end position="567"/>
    </location>
</feature>
<dbReference type="EMBL" id="JAUOEL010000002">
    <property type="protein sequence ID" value="MDO5974167.1"/>
    <property type="molecule type" value="Genomic_DNA"/>
</dbReference>
<feature type="transmembrane region" description="Helical" evidence="1">
    <location>
        <begin position="106"/>
        <end position="125"/>
    </location>
</feature>
<organism evidence="2 3">
    <name type="scientific">Flavivirga jejuensis</name>
    <dbReference type="NCBI Taxonomy" id="870487"/>
    <lineage>
        <taxon>Bacteria</taxon>
        <taxon>Pseudomonadati</taxon>
        <taxon>Bacteroidota</taxon>
        <taxon>Flavobacteriia</taxon>
        <taxon>Flavobacteriales</taxon>
        <taxon>Flavobacteriaceae</taxon>
        <taxon>Flavivirga</taxon>
    </lineage>
</organism>
<evidence type="ECO:0000313" key="3">
    <source>
        <dbReference type="Proteomes" id="UP001176806"/>
    </source>
</evidence>